<dbReference type="RefSeq" id="WP_103416006.1">
    <property type="nucleotide sequence ID" value="NZ_CAJUXS010000002.1"/>
</dbReference>
<evidence type="ECO:0000256" key="3">
    <source>
        <dbReference type="ARBA" id="ARBA00022989"/>
    </source>
</evidence>
<sequence>MKYFMLCAIISMNLFIVVSTLFKETFKLPIDSLYYPIMVLIAALTILYAIFNVFKTKKMPIGFALLVFLVLLIFVAYFISPHNNEKLSENNLKFFLLWSVSAAICGVYIKYLSKQTVEKFFKWIFIVFSITFLLVILLPYLFGSLPGYIDFGLMNYQNASYLSAFTSGLGIYIILRVKVKYRFFYIVMTFLTLPSVFIPGGRGGAILLILYFMLALVILTFKREIPAIIKILVYFVAFVAAVSLIIYVFKSGGDSRTFSYIKGGSFDVGGTSGRGPIYEMSMYFISRQPIFGYGPFNYYYLIHNIPHNIILEMLLSFGFVGLIIILFALVLMAINFIKNYDSKSIDLLVIFIAIYPVTLLMFSSNYLVTSEFWFVLFYFLTKGRKNYV</sequence>
<evidence type="ECO:0000256" key="2">
    <source>
        <dbReference type="ARBA" id="ARBA00022692"/>
    </source>
</evidence>
<accession>A0ABU3IDW4</accession>
<organism evidence="7 8">
    <name type="scientific">Staphylococcus haemolyticus</name>
    <dbReference type="NCBI Taxonomy" id="1283"/>
    <lineage>
        <taxon>Bacteria</taxon>
        <taxon>Bacillati</taxon>
        <taxon>Bacillota</taxon>
        <taxon>Bacilli</taxon>
        <taxon>Bacillales</taxon>
        <taxon>Staphylococcaceae</taxon>
        <taxon>Staphylococcus</taxon>
    </lineage>
</organism>
<evidence type="ECO:0000256" key="4">
    <source>
        <dbReference type="ARBA" id="ARBA00023136"/>
    </source>
</evidence>
<name>A0ABU3IDW4_STAHA</name>
<keyword evidence="2 5" id="KW-0812">Transmembrane</keyword>
<protein>
    <submittedName>
        <fullName evidence="7">O-antigen ligase family protein</fullName>
    </submittedName>
</protein>
<evidence type="ECO:0000256" key="5">
    <source>
        <dbReference type="SAM" id="Phobius"/>
    </source>
</evidence>
<evidence type="ECO:0000313" key="8">
    <source>
        <dbReference type="Proteomes" id="UP001269271"/>
    </source>
</evidence>
<evidence type="ECO:0000259" key="6">
    <source>
        <dbReference type="Pfam" id="PF04932"/>
    </source>
</evidence>
<feature type="transmembrane region" description="Helical" evidence="5">
    <location>
        <begin position="33"/>
        <end position="54"/>
    </location>
</feature>
<proteinExistence type="predicted"/>
<feature type="transmembrane region" description="Helical" evidence="5">
    <location>
        <begin position="154"/>
        <end position="175"/>
    </location>
</feature>
<dbReference type="InterPro" id="IPR051533">
    <property type="entry name" value="WaaL-like"/>
</dbReference>
<evidence type="ECO:0000256" key="1">
    <source>
        <dbReference type="ARBA" id="ARBA00004141"/>
    </source>
</evidence>
<feature type="transmembrane region" description="Helical" evidence="5">
    <location>
        <begin position="61"/>
        <end position="80"/>
    </location>
</feature>
<feature type="transmembrane region" description="Helical" evidence="5">
    <location>
        <begin position="347"/>
        <end position="368"/>
    </location>
</feature>
<feature type="transmembrane region" description="Helical" evidence="5">
    <location>
        <begin position="228"/>
        <end position="249"/>
    </location>
</feature>
<gene>
    <name evidence="7" type="ORF">RO950_01740</name>
</gene>
<keyword evidence="3 5" id="KW-1133">Transmembrane helix</keyword>
<dbReference type="EMBL" id="JAVSOO010000003">
    <property type="protein sequence ID" value="MDT4285745.1"/>
    <property type="molecule type" value="Genomic_DNA"/>
</dbReference>
<dbReference type="Pfam" id="PF04932">
    <property type="entry name" value="Wzy_C"/>
    <property type="match status" value="1"/>
</dbReference>
<feature type="transmembrane region" description="Helical" evidence="5">
    <location>
        <begin position="309"/>
        <end position="335"/>
    </location>
</feature>
<keyword evidence="4 5" id="KW-0472">Membrane</keyword>
<feature type="transmembrane region" description="Helical" evidence="5">
    <location>
        <begin position="182"/>
        <end position="198"/>
    </location>
</feature>
<dbReference type="PANTHER" id="PTHR37422:SF17">
    <property type="entry name" value="O-ANTIGEN LIGASE"/>
    <property type="match status" value="1"/>
</dbReference>
<feature type="transmembrane region" description="Helical" evidence="5">
    <location>
        <begin position="92"/>
        <end position="111"/>
    </location>
</feature>
<feature type="transmembrane region" description="Helical" evidence="5">
    <location>
        <begin position="204"/>
        <end position="221"/>
    </location>
</feature>
<dbReference type="Proteomes" id="UP001269271">
    <property type="component" value="Unassembled WGS sequence"/>
</dbReference>
<dbReference type="GO" id="GO:0016874">
    <property type="term" value="F:ligase activity"/>
    <property type="evidence" value="ECO:0007669"/>
    <property type="project" value="UniProtKB-KW"/>
</dbReference>
<feature type="transmembrane region" description="Helical" evidence="5">
    <location>
        <begin position="123"/>
        <end position="142"/>
    </location>
</feature>
<evidence type="ECO:0000313" key="7">
    <source>
        <dbReference type="EMBL" id="MDT4285745.1"/>
    </source>
</evidence>
<feature type="domain" description="O-antigen ligase-related" evidence="6">
    <location>
        <begin position="190"/>
        <end position="326"/>
    </location>
</feature>
<dbReference type="PANTHER" id="PTHR37422">
    <property type="entry name" value="TEICHURONIC ACID BIOSYNTHESIS PROTEIN TUAE"/>
    <property type="match status" value="1"/>
</dbReference>
<keyword evidence="7" id="KW-0436">Ligase</keyword>
<dbReference type="InterPro" id="IPR007016">
    <property type="entry name" value="O-antigen_ligase-rel_domated"/>
</dbReference>
<comment type="subcellular location">
    <subcellularLocation>
        <location evidence="1">Membrane</location>
        <topology evidence="1">Multi-pass membrane protein</topology>
    </subcellularLocation>
</comment>
<reference evidence="7 8" key="1">
    <citation type="submission" date="2023-08" db="EMBL/GenBank/DDBJ databases">
        <title>Genomic surveillance of Staphylococcus haemolyticus neonatal outbreak in southern France.</title>
        <authorList>
            <person name="Magnan C."/>
            <person name="Morsli M."/>
            <person name="Thiery B."/>
            <person name="Salipante F."/>
            <person name="Attar J."/>
            <person name="Massimo D.M."/>
            <person name="Ory J."/>
            <person name="Pantel A."/>
            <person name="Lavigne J.-P."/>
        </authorList>
    </citation>
    <scope>NUCLEOTIDE SEQUENCE [LARGE SCALE GENOMIC DNA]</scope>
    <source>
        <strain evidence="7 8">NSH026</strain>
    </source>
</reference>
<comment type="caution">
    <text evidence="7">The sequence shown here is derived from an EMBL/GenBank/DDBJ whole genome shotgun (WGS) entry which is preliminary data.</text>
</comment>
<keyword evidence="8" id="KW-1185">Reference proteome</keyword>